<protein>
    <submittedName>
        <fullName evidence="3">Uncharacterized protein</fullName>
    </submittedName>
</protein>
<reference evidence="3 4" key="1">
    <citation type="submission" date="2024-02" db="EMBL/GenBank/DDBJ databases">
        <title>De novo assembly and annotation of 12 fungi associated with fruit tree decline syndrome in Ontario, Canada.</title>
        <authorList>
            <person name="Sulman M."/>
            <person name="Ellouze W."/>
            <person name="Ilyukhin E."/>
        </authorList>
    </citation>
    <scope>NUCLEOTIDE SEQUENCE [LARGE SCALE GENOMIC DNA]</scope>
    <source>
        <strain evidence="3 4">M97-236</strain>
    </source>
</reference>
<evidence type="ECO:0000313" key="3">
    <source>
        <dbReference type="EMBL" id="KAL1598397.1"/>
    </source>
</evidence>
<organism evidence="3 4">
    <name type="scientific">Nothophoma quercina</name>
    <dbReference type="NCBI Taxonomy" id="749835"/>
    <lineage>
        <taxon>Eukaryota</taxon>
        <taxon>Fungi</taxon>
        <taxon>Dikarya</taxon>
        <taxon>Ascomycota</taxon>
        <taxon>Pezizomycotina</taxon>
        <taxon>Dothideomycetes</taxon>
        <taxon>Pleosporomycetidae</taxon>
        <taxon>Pleosporales</taxon>
        <taxon>Pleosporineae</taxon>
        <taxon>Didymellaceae</taxon>
        <taxon>Nothophoma</taxon>
    </lineage>
</organism>
<keyword evidence="2" id="KW-0812">Transmembrane</keyword>
<feature type="transmembrane region" description="Helical" evidence="2">
    <location>
        <begin position="25"/>
        <end position="44"/>
    </location>
</feature>
<sequence>MNIPAGWALQVVLDYPAWGRRKRGLIGLTGVSAGLGVAWIWEMIRTRHYDRNNPPSDPTDWDEPEFGWVFVLFVLIWVFSQLWHNIVYYWIGAITNSPQKLTHYVGVFRGVLGAGEAICFGLDSIKIPFIAEAGGILLFYVVGVCVFYYLGIYHIKDTNYDHEEEGAVVPNHVLEGEGFTAGRRVRDMGRVDRDKSEKGRALQYSTTRS</sequence>
<feature type="compositionally biased region" description="Basic and acidic residues" evidence="1">
    <location>
        <begin position="190"/>
        <end position="200"/>
    </location>
</feature>
<feature type="transmembrane region" description="Helical" evidence="2">
    <location>
        <begin position="103"/>
        <end position="123"/>
    </location>
</feature>
<keyword evidence="2" id="KW-0472">Membrane</keyword>
<comment type="caution">
    <text evidence="3">The sequence shown here is derived from an EMBL/GenBank/DDBJ whole genome shotgun (WGS) entry which is preliminary data.</text>
</comment>
<feature type="transmembrane region" description="Helical" evidence="2">
    <location>
        <begin position="66"/>
        <end position="91"/>
    </location>
</feature>
<name>A0ABR3R1W8_9PLEO</name>
<dbReference type="InterPro" id="IPR036259">
    <property type="entry name" value="MFS_trans_sf"/>
</dbReference>
<feature type="region of interest" description="Disordered" evidence="1">
    <location>
        <begin position="190"/>
        <end position="209"/>
    </location>
</feature>
<evidence type="ECO:0000313" key="4">
    <source>
        <dbReference type="Proteomes" id="UP001521222"/>
    </source>
</evidence>
<keyword evidence="4" id="KW-1185">Reference proteome</keyword>
<evidence type="ECO:0000256" key="1">
    <source>
        <dbReference type="SAM" id="MobiDB-lite"/>
    </source>
</evidence>
<evidence type="ECO:0000256" key="2">
    <source>
        <dbReference type="SAM" id="Phobius"/>
    </source>
</evidence>
<dbReference type="EMBL" id="JAKIXB020000022">
    <property type="protein sequence ID" value="KAL1598397.1"/>
    <property type="molecule type" value="Genomic_DNA"/>
</dbReference>
<keyword evidence="2" id="KW-1133">Transmembrane helix</keyword>
<gene>
    <name evidence="3" type="ORF">SLS59_006681</name>
</gene>
<dbReference type="Proteomes" id="UP001521222">
    <property type="component" value="Unassembled WGS sequence"/>
</dbReference>
<proteinExistence type="predicted"/>
<dbReference type="SUPFAM" id="SSF103473">
    <property type="entry name" value="MFS general substrate transporter"/>
    <property type="match status" value="1"/>
</dbReference>
<accession>A0ABR3R1W8</accession>
<feature type="transmembrane region" description="Helical" evidence="2">
    <location>
        <begin position="129"/>
        <end position="150"/>
    </location>
</feature>